<evidence type="ECO:0000256" key="13">
    <source>
        <dbReference type="SAM" id="MobiDB-lite"/>
    </source>
</evidence>
<dbReference type="SMART" id="SM00382">
    <property type="entry name" value="AAA"/>
    <property type="match status" value="1"/>
</dbReference>
<dbReference type="OrthoDB" id="446168at2759"/>
<dbReference type="GeneID" id="115881490"/>
<dbReference type="GO" id="GO:0003677">
    <property type="term" value="F:DNA binding"/>
    <property type="evidence" value="ECO:0007669"/>
    <property type="project" value="UniProtKB-KW"/>
</dbReference>
<evidence type="ECO:0000313" key="16">
    <source>
        <dbReference type="RefSeq" id="XP_030754846.1"/>
    </source>
</evidence>
<dbReference type="InterPro" id="IPR003593">
    <property type="entry name" value="AAA+_ATPase"/>
</dbReference>
<dbReference type="PANTHER" id="PTHR23389">
    <property type="entry name" value="CHROMOSOME TRANSMISSION FIDELITY FACTOR 18"/>
    <property type="match status" value="1"/>
</dbReference>
<keyword evidence="7 12" id="KW-0067">ATP-binding</keyword>
<evidence type="ECO:0000256" key="11">
    <source>
        <dbReference type="ARBA" id="ARBA00064311"/>
    </source>
</evidence>
<evidence type="ECO:0000256" key="12">
    <source>
        <dbReference type="PIRNR" id="PIRNR036578"/>
    </source>
</evidence>
<accession>A0A6J2XUX9</accession>
<evidence type="ECO:0000256" key="4">
    <source>
        <dbReference type="ARBA" id="ARBA00022553"/>
    </source>
</evidence>
<dbReference type="FunFam" id="1.20.272.10:FF:000005">
    <property type="entry name" value="Replication factor C subunit 1"/>
    <property type="match status" value="1"/>
</dbReference>
<feature type="compositionally biased region" description="Basic residues" evidence="13">
    <location>
        <begin position="50"/>
        <end position="61"/>
    </location>
</feature>
<dbReference type="InterPro" id="IPR001357">
    <property type="entry name" value="BRCT_dom"/>
</dbReference>
<comment type="function">
    <text evidence="10">Subunit of the replication factor C (RFC) complex which acts during elongation of primed DNA templates by DNA polymerases delta and epsilon, and is necessary for ATP-dependent loading of proliferating cell nuclear antigen (PCNA) onto primed DNA. This subunit binds to the primer-template junction. Binds the PO-B transcription element as well as other GA rich DNA sequences. Can bind single- or double-stranded DNA.</text>
</comment>
<evidence type="ECO:0000256" key="10">
    <source>
        <dbReference type="ARBA" id="ARBA00054501"/>
    </source>
</evidence>
<dbReference type="CTD" id="100035172"/>
<dbReference type="Gene3D" id="3.40.50.300">
    <property type="entry name" value="P-loop containing nucleotide triphosphate hydrolases"/>
    <property type="match status" value="1"/>
</dbReference>
<dbReference type="KEGG" id="soy:115881490"/>
<comment type="similarity">
    <text evidence="2 12">Belongs to the activator 1 large subunit family.</text>
</comment>
<dbReference type="InterPro" id="IPR012178">
    <property type="entry name" value="RFC1"/>
</dbReference>
<dbReference type="CDD" id="cd00009">
    <property type="entry name" value="AAA"/>
    <property type="match status" value="1"/>
</dbReference>
<evidence type="ECO:0000256" key="7">
    <source>
        <dbReference type="ARBA" id="ARBA00022840"/>
    </source>
</evidence>
<dbReference type="AlphaFoldDB" id="A0A6J2XUX9"/>
<reference evidence="16" key="1">
    <citation type="submission" date="2025-08" db="UniProtKB">
        <authorList>
            <consortium name="RefSeq"/>
        </authorList>
    </citation>
    <scope>IDENTIFICATION</scope>
    <source>
        <tissue evidence="16">Gonads</tissue>
    </source>
</reference>
<dbReference type="RefSeq" id="XP_030754846.1">
    <property type="nucleotide sequence ID" value="XM_030898986.1"/>
</dbReference>
<keyword evidence="5 12" id="KW-0235">DNA replication</keyword>
<evidence type="ECO:0000256" key="2">
    <source>
        <dbReference type="ARBA" id="ARBA00006116"/>
    </source>
</evidence>
<dbReference type="FunCoup" id="A0A6J2XUX9">
    <property type="interactions" value="2138"/>
</dbReference>
<feature type="region of interest" description="Disordered" evidence="13">
    <location>
        <begin position="11"/>
        <end position="101"/>
    </location>
</feature>
<feature type="compositionally biased region" description="Basic and acidic residues" evidence="13">
    <location>
        <begin position="428"/>
        <end position="453"/>
    </location>
</feature>
<evidence type="ECO:0000256" key="6">
    <source>
        <dbReference type="ARBA" id="ARBA00022741"/>
    </source>
</evidence>
<dbReference type="FunFam" id="3.40.50.300:FF:000395">
    <property type="entry name" value="Replication factor C subunit 1"/>
    <property type="match status" value="1"/>
</dbReference>
<feature type="domain" description="BRCT" evidence="14">
    <location>
        <begin position="318"/>
        <end position="395"/>
    </location>
</feature>
<dbReference type="PANTHER" id="PTHR23389:SF6">
    <property type="entry name" value="REPLICATION FACTOR C SUBUNIT 1"/>
    <property type="match status" value="1"/>
</dbReference>
<dbReference type="InParanoid" id="A0A6J2XUX9"/>
<evidence type="ECO:0000256" key="9">
    <source>
        <dbReference type="ARBA" id="ARBA00023242"/>
    </source>
</evidence>
<keyword evidence="15" id="KW-1185">Reference proteome</keyword>
<dbReference type="InterPro" id="IPR008921">
    <property type="entry name" value="DNA_pol3_clamp-load_cplx_C"/>
</dbReference>
<dbReference type="GO" id="GO:0006260">
    <property type="term" value="P:DNA replication"/>
    <property type="evidence" value="ECO:0007669"/>
    <property type="project" value="UniProtKB-KW"/>
</dbReference>
<feature type="compositionally biased region" description="Basic and acidic residues" evidence="13">
    <location>
        <begin position="309"/>
        <end position="319"/>
    </location>
</feature>
<dbReference type="Gene3D" id="1.10.8.60">
    <property type="match status" value="1"/>
</dbReference>
<keyword evidence="9 12" id="KW-0539">Nucleus</keyword>
<name>A0A6J2XUX9_SITOR</name>
<dbReference type="InterPro" id="IPR047854">
    <property type="entry name" value="RFC_lid"/>
</dbReference>
<dbReference type="InterPro" id="IPR003959">
    <property type="entry name" value="ATPase_AAA_core"/>
</dbReference>
<feature type="region of interest" description="Disordered" evidence="13">
    <location>
        <begin position="1081"/>
        <end position="1124"/>
    </location>
</feature>
<dbReference type="FunFam" id="1.10.8.60:FF:000021">
    <property type="entry name" value="Replication factor C subunit 1"/>
    <property type="match status" value="1"/>
</dbReference>
<dbReference type="PROSITE" id="PS50172">
    <property type="entry name" value="BRCT"/>
    <property type="match status" value="1"/>
</dbReference>
<feature type="region of interest" description="Disordered" evidence="13">
    <location>
        <begin position="180"/>
        <end position="319"/>
    </location>
</feature>
<dbReference type="SMART" id="SM00292">
    <property type="entry name" value="BRCT"/>
    <property type="match status" value="1"/>
</dbReference>
<evidence type="ECO:0000256" key="1">
    <source>
        <dbReference type="ARBA" id="ARBA00004123"/>
    </source>
</evidence>
<dbReference type="SUPFAM" id="SSF52540">
    <property type="entry name" value="P-loop containing nucleoside triphosphate hydrolases"/>
    <property type="match status" value="1"/>
</dbReference>
<dbReference type="GO" id="GO:0005634">
    <property type="term" value="C:nucleus"/>
    <property type="evidence" value="ECO:0007669"/>
    <property type="project" value="UniProtKB-SubCell"/>
</dbReference>
<dbReference type="GO" id="GO:0003689">
    <property type="term" value="F:DNA clamp loader activity"/>
    <property type="evidence" value="ECO:0007669"/>
    <property type="project" value="UniProtKB-UniRule"/>
</dbReference>
<dbReference type="GO" id="GO:0005524">
    <property type="term" value="F:ATP binding"/>
    <property type="evidence" value="ECO:0007669"/>
    <property type="project" value="UniProtKB-UniRule"/>
</dbReference>
<feature type="compositionally biased region" description="Basic and acidic residues" evidence="13">
    <location>
        <begin position="224"/>
        <end position="253"/>
    </location>
</feature>
<feature type="compositionally biased region" description="Basic and acidic residues" evidence="13">
    <location>
        <begin position="479"/>
        <end position="534"/>
    </location>
</feature>
<sequence length="1124" mass="126801">MSQDIRTLFANLSKKSSKNASSKVDSRNSISFSNDDVDISMVETTPVKPQSKKTSRIKHKAYVISSDSEDDIKSKSPEKKKAKSSHSPKLTPVNIEDVFNKPIKQTQPEVIATEKKENVVKVTPKKPTKTNKNTKKNTELGIHANKDFEKTLMELDEDSDDTILLDNMEMLDKTIEEALLEGNKEGSTSVIKDQTHEDKLKEKFSKKQQRNGSENESTFNKEAILNEKLEEKREDSTSVIKDQIREDKLQEKTPKKRQRKKSENESTPNKKQKFEYTDSGIDADQERWEKKRHSAALYQQYLHRGGPKHQGEKEYPKGKPDCLANLTFLKTGVLDSLDSEEFEKIIKDHGGRVVHAVSRKVTYVVVGDQPGPSKLEKARNFNIKEISENELLDLILVKSGMKPKYVTRNDSEDLGLGGSETESPKFVTKTEAKNKIEKANKNEIKDKKSESDSNKPNLKKLKKVGTPEKEESASVAKCVDTEKDVKDKNSQSAHDKAKTEADKRDDLKKNVSQDSQHVKKESSQNDCDNAKTKQESAVSSKEVRQISEMSPTNMSWTEKYKPTSTKDIIGQKESNSNMNQLKRWLENWYRNRNPEIKKKLFKPTLYNQGTGEWFKAALLSGPPGVGKTTTATLVAKELGYDIVEFNASDTRSKKLLHEEISQMMQSKTVAGYVSGDNNINKKRILLMDEVDGMAGNEDRGGIAELINFIKTASFPIVCMCNNRDHQKMKTLVGYCFGLKFGKPNIQQVKAAMLSICFKEGIKIKPDTLSQLIVGTGGDIRQILNHLSMWSVDEKNLSSEMVEKESKNSRKDVVHGPWDVVRKVFTTAENKDMNIVDKSRLFFYDYSIGPLFVQENYLQAQPDCTGPQGKRDLEVLIRKSLTADSLSMADMVESKIRSTNNWSLLESQAFYTTVLPSHYMSGTLSKTNFPGWLGKNSQRTKSLRVISELCSHTRMSVSGDKMSLRLDYADSLKDLLIKPLKYKGMDGVKDTIDIMKSYYLLKDDLVSLCELMACFDQPNAFTSIDSKVKAALTRQYNKSMVLSFAPPAASKRQSMPTEDHYYGREELVEDSDQDECEDVFAGDNMVRARKNQAAKAQPATANPRNPRGKASSSRPNKASKTKGKK</sequence>
<comment type="subunit">
    <text evidence="11">Large subunit of the RFC complex, an heteropentameric complex consisting of RFC1 and four small subunits RFC2, RFC3, RFC4 and RFC5; the RFC complex interacts with PCNA and the interaction involves RFC1.</text>
</comment>
<protein>
    <recommendedName>
        <fullName evidence="3 12">Replication factor C subunit 1</fullName>
    </recommendedName>
</protein>
<keyword evidence="6 12" id="KW-0547">Nucleotide-binding</keyword>
<dbReference type="CDD" id="cd18140">
    <property type="entry name" value="HLD_clamp_RFC"/>
    <property type="match status" value="1"/>
</dbReference>
<dbReference type="InterPro" id="IPR013725">
    <property type="entry name" value="DNA_replication_fac_RFC1_C"/>
</dbReference>
<dbReference type="GO" id="GO:0005663">
    <property type="term" value="C:DNA replication factor C complex"/>
    <property type="evidence" value="ECO:0007669"/>
    <property type="project" value="InterPro"/>
</dbReference>
<dbReference type="InterPro" id="IPR027417">
    <property type="entry name" value="P-loop_NTPase"/>
</dbReference>
<evidence type="ECO:0000259" key="14">
    <source>
        <dbReference type="PROSITE" id="PS50172"/>
    </source>
</evidence>
<evidence type="ECO:0000256" key="5">
    <source>
        <dbReference type="ARBA" id="ARBA00022705"/>
    </source>
</evidence>
<dbReference type="Gene3D" id="1.20.272.10">
    <property type="match status" value="1"/>
</dbReference>
<keyword evidence="4" id="KW-0597">Phosphoprotein</keyword>
<gene>
    <name evidence="16" type="primary">LOC115881490</name>
</gene>
<dbReference type="GO" id="GO:0006281">
    <property type="term" value="P:DNA repair"/>
    <property type="evidence" value="ECO:0007669"/>
    <property type="project" value="InterPro"/>
</dbReference>
<dbReference type="FunFam" id="3.40.50.10190:FF:000001">
    <property type="entry name" value="Replication factor C subunit 1"/>
    <property type="match status" value="1"/>
</dbReference>
<dbReference type="InterPro" id="IPR036420">
    <property type="entry name" value="BRCT_dom_sf"/>
</dbReference>
<evidence type="ECO:0000256" key="8">
    <source>
        <dbReference type="ARBA" id="ARBA00023125"/>
    </source>
</evidence>
<dbReference type="Proteomes" id="UP000504635">
    <property type="component" value="Unplaced"/>
</dbReference>
<proteinExistence type="inferred from homology"/>
<evidence type="ECO:0000313" key="15">
    <source>
        <dbReference type="Proteomes" id="UP000504635"/>
    </source>
</evidence>
<feature type="compositionally biased region" description="Basic and acidic residues" evidence="13">
    <location>
        <begin position="193"/>
        <end position="205"/>
    </location>
</feature>
<dbReference type="Pfam" id="PF00004">
    <property type="entry name" value="AAA"/>
    <property type="match status" value="1"/>
</dbReference>
<feature type="region of interest" description="Disordered" evidence="13">
    <location>
        <begin position="406"/>
        <end position="550"/>
    </location>
</feature>
<dbReference type="SUPFAM" id="SSF52113">
    <property type="entry name" value="BRCT domain"/>
    <property type="match status" value="1"/>
</dbReference>
<dbReference type="Pfam" id="PF00533">
    <property type="entry name" value="BRCT"/>
    <property type="match status" value="1"/>
</dbReference>
<dbReference type="Pfam" id="PF25361">
    <property type="entry name" value="AAA_lid_RFC1"/>
    <property type="match status" value="1"/>
</dbReference>
<keyword evidence="8" id="KW-0238">DNA-binding</keyword>
<organism evidence="15 16">
    <name type="scientific">Sitophilus oryzae</name>
    <name type="common">Rice weevil</name>
    <name type="synonym">Curculio oryzae</name>
    <dbReference type="NCBI Taxonomy" id="7048"/>
    <lineage>
        <taxon>Eukaryota</taxon>
        <taxon>Metazoa</taxon>
        <taxon>Ecdysozoa</taxon>
        <taxon>Arthropoda</taxon>
        <taxon>Hexapoda</taxon>
        <taxon>Insecta</taxon>
        <taxon>Pterygota</taxon>
        <taxon>Neoptera</taxon>
        <taxon>Endopterygota</taxon>
        <taxon>Coleoptera</taxon>
        <taxon>Polyphaga</taxon>
        <taxon>Cucujiformia</taxon>
        <taxon>Curculionidae</taxon>
        <taxon>Dryophthorinae</taxon>
        <taxon>Sitophilus</taxon>
    </lineage>
</organism>
<dbReference type="Pfam" id="PF08519">
    <property type="entry name" value="RFC1"/>
    <property type="match status" value="1"/>
</dbReference>
<comment type="subcellular location">
    <subcellularLocation>
        <location evidence="1 12">Nucleus</location>
    </subcellularLocation>
</comment>
<feature type="compositionally biased region" description="Polar residues" evidence="13">
    <location>
        <begin position="210"/>
        <end position="220"/>
    </location>
</feature>
<dbReference type="SUPFAM" id="SSF48019">
    <property type="entry name" value="post-AAA+ oligomerization domain-like"/>
    <property type="match status" value="1"/>
</dbReference>
<dbReference type="Gene3D" id="3.40.50.10190">
    <property type="entry name" value="BRCT domain"/>
    <property type="match status" value="1"/>
</dbReference>
<dbReference type="GO" id="GO:0016887">
    <property type="term" value="F:ATP hydrolysis activity"/>
    <property type="evidence" value="ECO:0007669"/>
    <property type="project" value="InterPro"/>
</dbReference>
<dbReference type="PIRSF" id="PIRSF036578">
    <property type="entry name" value="RFC1"/>
    <property type="match status" value="1"/>
</dbReference>
<evidence type="ECO:0000256" key="3">
    <source>
        <dbReference type="ARBA" id="ARBA00020401"/>
    </source>
</evidence>